<organism evidence="2 4">
    <name type="scientific">Winslowiella iniecta</name>
    <dbReference type="NCBI Taxonomy" id="1560201"/>
    <lineage>
        <taxon>Bacteria</taxon>
        <taxon>Pseudomonadati</taxon>
        <taxon>Pseudomonadota</taxon>
        <taxon>Gammaproteobacteria</taxon>
        <taxon>Enterobacterales</taxon>
        <taxon>Erwiniaceae</taxon>
        <taxon>Winslowiella</taxon>
    </lineage>
</organism>
<dbReference type="STRING" id="1560201.NG42_03165"/>
<sequence>MLFASWTSSAVAGNGAASDSGVIHFHGAIVDGGCDINPQTDFQLKMSCSQKGKTSTNTAPLNVSQQHELPFNRGTTQFRWIDHSKKMAVLTVSYN</sequence>
<dbReference type="EMBL" id="JRXE01000003">
    <property type="protein sequence ID" value="KOC92241.1"/>
    <property type="molecule type" value="Genomic_DNA"/>
</dbReference>
<evidence type="ECO:0008006" key="5">
    <source>
        <dbReference type="Google" id="ProtNLM"/>
    </source>
</evidence>
<dbReference type="Proteomes" id="UP000037088">
    <property type="component" value="Unassembled WGS sequence"/>
</dbReference>
<evidence type="ECO:0000313" key="3">
    <source>
        <dbReference type="Proteomes" id="UP000036851"/>
    </source>
</evidence>
<dbReference type="Proteomes" id="UP000036851">
    <property type="component" value="Unassembled WGS sequence"/>
</dbReference>
<name>A0A0L7TAH3_9GAMM</name>
<keyword evidence="4" id="KW-1185">Reference proteome</keyword>
<dbReference type="AlphaFoldDB" id="A0A0L7TAH3"/>
<evidence type="ECO:0000313" key="1">
    <source>
        <dbReference type="EMBL" id="KOC89361.1"/>
    </source>
</evidence>
<protein>
    <recommendedName>
        <fullName evidence="5">Fimbrial protein</fullName>
    </recommendedName>
</protein>
<dbReference type="PATRIC" id="fig|1560201.3.peg.679"/>
<dbReference type="EMBL" id="JRXF01000037">
    <property type="protein sequence ID" value="KOC89361.1"/>
    <property type="molecule type" value="Genomic_DNA"/>
</dbReference>
<gene>
    <name evidence="2" type="ORF">NG42_03165</name>
    <name evidence="1" type="ORF">NG43_18950</name>
</gene>
<evidence type="ECO:0000313" key="4">
    <source>
        <dbReference type="Proteomes" id="UP000037088"/>
    </source>
</evidence>
<accession>A0A0L7TAH3</accession>
<comment type="caution">
    <text evidence="2">The sequence shown here is derived from an EMBL/GenBank/DDBJ whole genome shotgun (WGS) entry which is preliminary data.</text>
</comment>
<reference evidence="3 4" key="1">
    <citation type="journal article" date="2015" name="Int. J. Syst. Evol. Microbiol.">
        <title>Erwinia iniecta sp. nov., isolated from Russian wheat aphids (Diuraphis noxia).</title>
        <authorList>
            <person name="Campillo T."/>
            <person name="Luna E."/>
            <person name="Portier P."/>
            <person name="Fischer-Le Saux M."/>
            <person name="Lapitan N."/>
            <person name="Tisserat N.A."/>
            <person name="Leach J.E."/>
        </authorList>
    </citation>
    <scope>NUCLEOTIDE SEQUENCE [LARGE SCALE GENOMIC DNA]</scope>
    <source>
        <strain evidence="2 4">B120</strain>
        <strain evidence="1 3">B149</strain>
    </source>
</reference>
<proteinExistence type="predicted"/>
<evidence type="ECO:0000313" key="2">
    <source>
        <dbReference type="EMBL" id="KOC92241.1"/>
    </source>
</evidence>